<reference evidence="10 12" key="1">
    <citation type="submission" date="2015-08" db="EMBL/GenBank/DDBJ databases">
        <title>The genome of the Asian arowana (Scleropages formosus).</title>
        <authorList>
            <person name="Tan M.H."/>
            <person name="Gan H.M."/>
            <person name="Croft L.J."/>
            <person name="Austin C.M."/>
        </authorList>
    </citation>
    <scope>NUCLEOTIDE SEQUENCE [LARGE SCALE GENOMIC DNA]</scope>
    <source>
        <strain evidence="10">Aro1</strain>
    </source>
</reference>
<keyword evidence="8" id="KW-0732">Signal</keyword>
<dbReference type="Proteomes" id="UP000694397">
    <property type="component" value="Chromosome 23"/>
</dbReference>
<evidence type="ECO:0000313" key="10">
    <source>
        <dbReference type="EMBL" id="KPP58617.1"/>
    </source>
</evidence>
<keyword evidence="4" id="KW-0765">Sulfation</keyword>
<sequence>MNSGICLCVLLAALSSTCLGRPHYASPQNENMPSPSPQEDAGIAKHIRHARSVSLNEQKDFSQPEVAVDSAVSLNELLSRLMSRKGTIRRNSTVNSRAASNHRIKDYQGWMDFGRRSAEEYEYTS</sequence>
<reference evidence="11 13" key="2">
    <citation type="submission" date="2019-04" db="EMBL/GenBank/DDBJ databases">
        <authorList>
            <consortium name="Wellcome Sanger Institute Data Sharing"/>
        </authorList>
    </citation>
    <scope>NUCLEOTIDE SEQUENCE [LARGE SCALE GENOMIC DNA]</scope>
</reference>
<dbReference type="GO" id="GO:0030424">
    <property type="term" value="C:axon"/>
    <property type="evidence" value="ECO:0007669"/>
    <property type="project" value="TreeGrafter"/>
</dbReference>
<dbReference type="GeneTree" id="ENSGT00390000003571"/>
<name>A0A0N8JVN3_SCLFO</name>
<keyword evidence="3" id="KW-0964">Secreted</keyword>
<reference evidence="11" key="3">
    <citation type="submission" date="2025-05" db="UniProtKB">
        <authorList>
            <consortium name="Ensembl"/>
        </authorList>
    </citation>
    <scope>IDENTIFICATION</scope>
</reference>
<dbReference type="Ensembl" id="ENSSFOT00015031027.2">
    <property type="protein sequence ID" value="ENSSFOP00015030679.1"/>
    <property type="gene ID" value="ENSSFOG00015019680.2"/>
</dbReference>
<dbReference type="PANTHER" id="PTHR10786">
    <property type="entry name" value="CHOLECYSTOKININ"/>
    <property type="match status" value="1"/>
</dbReference>
<dbReference type="GO" id="GO:0005615">
    <property type="term" value="C:extracellular space"/>
    <property type="evidence" value="ECO:0007669"/>
    <property type="project" value="TreeGrafter"/>
</dbReference>
<feature type="signal peptide" evidence="8">
    <location>
        <begin position="1"/>
        <end position="20"/>
    </location>
</feature>
<dbReference type="OrthoDB" id="9862982at2759"/>
<dbReference type="AlphaFoldDB" id="A0A0N8JVN3"/>
<evidence type="ECO:0000256" key="4">
    <source>
        <dbReference type="ARBA" id="ARBA00022641"/>
    </source>
</evidence>
<gene>
    <name evidence="11" type="primary">CCK</name>
    <name evidence="10" type="ORF">Z043_123542</name>
</gene>
<evidence type="ECO:0000313" key="11">
    <source>
        <dbReference type="Ensembl" id="ENSSFOP00015030679.1"/>
    </source>
</evidence>
<evidence type="ECO:0000256" key="2">
    <source>
        <dbReference type="ARBA" id="ARBA00006273"/>
    </source>
</evidence>
<dbReference type="GO" id="GO:0007586">
    <property type="term" value="P:digestion"/>
    <property type="evidence" value="ECO:0007669"/>
    <property type="project" value="InterPro"/>
</dbReference>
<dbReference type="Pfam" id="PF00918">
    <property type="entry name" value="Gastrin"/>
    <property type="match status" value="1"/>
</dbReference>
<dbReference type="PANTHER" id="PTHR10786:SF0">
    <property type="entry name" value="CHOLECYSTOKININ"/>
    <property type="match status" value="1"/>
</dbReference>
<organism evidence="10 12">
    <name type="scientific">Scleropages formosus</name>
    <name type="common">Asian bonytongue</name>
    <name type="synonym">Osteoglossum formosum</name>
    <dbReference type="NCBI Taxonomy" id="113540"/>
    <lineage>
        <taxon>Eukaryota</taxon>
        <taxon>Metazoa</taxon>
        <taxon>Chordata</taxon>
        <taxon>Craniata</taxon>
        <taxon>Vertebrata</taxon>
        <taxon>Euteleostomi</taxon>
        <taxon>Actinopterygii</taxon>
        <taxon>Neopterygii</taxon>
        <taxon>Teleostei</taxon>
        <taxon>Osteoglossocephala</taxon>
        <taxon>Osteoglossomorpha</taxon>
        <taxon>Osteoglossiformes</taxon>
        <taxon>Osteoglossidae</taxon>
        <taxon>Scleropages</taxon>
    </lineage>
</organism>
<dbReference type="InterPro" id="IPR015499">
    <property type="entry name" value="CCK-like"/>
</dbReference>
<dbReference type="SMART" id="SM00029">
    <property type="entry name" value="GASTRIN"/>
    <property type="match status" value="1"/>
</dbReference>
<dbReference type="InterPro" id="IPR001651">
    <property type="entry name" value="Gastrin/CCK"/>
</dbReference>
<evidence type="ECO:0000256" key="3">
    <source>
        <dbReference type="ARBA" id="ARBA00022525"/>
    </source>
</evidence>
<proteinExistence type="inferred from homology"/>
<accession>A0A0N8JVN3</accession>
<evidence type="ECO:0000256" key="6">
    <source>
        <dbReference type="ARBA" id="ARBA00022815"/>
    </source>
</evidence>
<dbReference type="STRING" id="113540.ENSSFOP00015030679"/>
<evidence type="ECO:0000256" key="5">
    <source>
        <dbReference type="ARBA" id="ARBA00022685"/>
    </source>
</evidence>
<dbReference type="Proteomes" id="UP000034805">
    <property type="component" value="Unassembled WGS sequence"/>
</dbReference>
<evidence type="ECO:0000256" key="1">
    <source>
        <dbReference type="ARBA" id="ARBA00004613"/>
    </source>
</evidence>
<dbReference type="KEGG" id="sfm:108927860"/>
<evidence type="ECO:0000313" key="12">
    <source>
        <dbReference type="Proteomes" id="UP000034805"/>
    </source>
</evidence>
<keyword evidence="13" id="KW-1185">Reference proteome</keyword>
<keyword evidence="6" id="KW-0027">Amidation</keyword>
<evidence type="ECO:0000313" key="13">
    <source>
        <dbReference type="Proteomes" id="UP000694397"/>
    </source>
</evidence>
<dbReference type="GO" id="GO:0005184">
    <property type="term" value="F:neuropeptide hormone activity"/>
    <property type="evidence" value="ECO:0007669"/>
    <property type="project" value="InterPro"/>
</dbReference>
<feature type="domain" description="Gastrin/cholecystokinin peptide hormone" evidence="9">
    <location>
        <begin position="3"/>
        <end position="125"/>
    </location>
</feature>
<evidence type="ECO:0000259" key="9">
    <source>
        <dbReference type="Pfam" id="PF00918"/>
    </source>
</evidence>
<dbReference type="EMBL" id="JARO02013605">
    <property type="protein sequence ID" value="KPP58617.1"/>
    <property type="molecule type" value="Genomic_DNA"/>
</dbReference>
<evidence type="ECO:0000256" key="7">
    <source>
        <dbReference type="RuleBase" id="RU004362"/>
    </source>
</evidence>
<dbReference type="InterPro" id="IPR013152">
    <property type="entry name" value="Gastrin/cholecystokinin_CS"/>
</dbReference>
<comment type="similarity">
    <text evidence="2 7">Belongs to the gastrin/cholecystokinin family.</text>
</comment>
<comment type="subcellular location">
    <subcellularLocation>
        <location evidence="1 7">Secreted</location>
    </subcellularLocation>
</comment>
<evidence type="ECO:0000256" key="8">
    <source>
        <dbReference type="SAM" id="SignalP"/>
    </source>
</evidence>
<feature type="chain" id="PRO_5010625074" evidence="8">
    <location>
        <begin position="21"/>
        <end position="125"/>
    </location>
</feature>
<dbReference type="PROSITE" id="PS00259">
    <property type="entry name" value="GASTRIN"/>
    <property type="match status" value="1"/>
</dbReference>
<keyword evidence="5" id="KW-0165">Cleavage on pair of basic residues</keyword>
<protein>
    <submittedName>
        <fullName evidence="11">Cholecystokinin a</fullName>
    </submittedName>
    <submittedName>
        <fullName evidence="10">Cholecystokinin-like</fullName>
    </submittedName>
</protein>